<dbReference type="GO" id="GO:0003677">
    <property type="term" value="F:DNA binding"/>
    <property type="evidence" value="ECO:0007669"/>
    <property type="project" value="UniProtKB-KW"/>
</dbReference>
<dbReference type="SUPFAM" id="SSF46785">
    <property type="entry name" value="Winged helix' DNA-binding domain"/>
    <property type="match status" value="1"/>
</dbReference>
<dbReference type="Pfam" id="PF01638">
    <property type="entry name" value="HxlR"/>
    <property type="match status" value="1"/>
</dbReference>
<dbReference type="PROSITE" id="PS51118">
    <property type="entry name" value="HTH_HXLR"/>
    <property type="match status" value="1"/>
</dbReference>
<dbReference type="PANTHER" id="PTHR33204:SF17">
    <property type="entry name" value="TRANSCRIPTIONAL REGULATORY PROTEIN"/>
    <property type="match status" value="1"/>
</dbReference>
<dbReference type="RefSeq" id="WP_102662289.1">
    <property type="nucleotide sequence ID" value="NZ_JAVDSJ010000002.1"/>
</dbReference>
<feature type="domain" description="HTH hxlR-type" evidence="4">
    <location>
        <begin position="11"/>
        <end position="108"/>
    </location>
</feature>
<dbReference type="InterPro" id="IPR036390">
    <property type="entry name" value="WH_DNA-bd_sf"/>
</dbReference>
<keyword evidence="3" id="KW-0804">Transcription</keyword>
<evidence type="ECO:0000313" key="6">
    <source>
        <dbReference type="Proteomes" id="UP001260715"/>
    </source>
</evidence>
<reference evidence="5 6" key="1">
    <citation type="submission" date="2023-07" db="EMBL/GenBank/DDBJ databases">
        <title>Sorghum-associated microbial communities from plants grown in Nebraska, USA.</title>
        <authorList>
            <person name="Schachtman D."/>
        </authorList>
    </citation>
    <scope>NUCLEOTIDE SEQUENCE [LARGE SCALE GENOMIC DNA]</scope>
    <source>
        <strain evidence="5 6">596</strain>
    </source>
</reference>
<evidence type="ECO:0000256" key="3">
    <source>
        <dbReference type="ARBA" id="ARBA00023163"/>
    </source>
</evidence>
<evidence type="ECO:0000256" key="2">
    <source>
        <dbReference type="ARBA" id="ARBA00023125"/>
    </source>
</evidence>
<evidence type="ECO:0000313" key="5">
    <source>
        <dbReference type="EMBL" id="MDR6583359.1"/>
    </source>
</evidence>
<organism evidence="5 6">
    <name type="scientific">Herbaspirillum frisingense</name>
    <dbReference type="NCBI Taxonomy" id="92645"/>
    <lineage>
        <taxon>Bacteria</taxon>
        <taxon>Pseudomonadati</taxon>
        <taxon>Pseudomonadota</taxon>
        <taxon>Betaproteobacteria</taxon>
        <taxon>Burkholderiales</taxon>
        <taxon>Oxalobacteraceae</taxon>
        <taxon>Herbaspirillum</taxon>
    </lineage>
</organism>
<dbReference type="Proteomes" id="UP001260715">
    <property type="component" value="Unassembled WGS sequence"/>
</dbReference>
<gene>
    <name evidence="5" type="ORF">J2W50_001557</name>
</gene>
<evidence type="ECO:0000259" key="4">
    <source>
        <dbReference type="PROSITE" id="PS51118"/>
    </source>
</evidence>
<dbReference type="PANTHER" id="PTHR33204">
    <property type="entry name" value="TRANSCRIPTIONAL REGULATOR, MARR FAMILY"/>
    <property type="match status" value="1"/>
</dbReference>
<comment type="caution">
    <text evidence="5">The sequence shown here is derived from an EMBL/GenBank/DDBJ whole genome shotgun (WGS) entry which is preliminary data.</text>
</comment>
<keyword evidence="6" id="KW-1185">Reference proteome</keyword>
<proteinExistence type="predicted"/>
<keyword evidence="2 5" id="KW-0238">DNA-binding</keyword>
<sequence>MQRKRFDDMQCPIARSLDRVGEWWSILILRDAFYGLSRFDEFQKHLEIAPNILTRRLAGLVEQGLLEKVQYSERPPRYEYHLTPRGRDFRPVLLALLQWGNTHFAPEGPAVILTDIETGKQAIPMMVDANTGKPITPQTHIIAEGPAASDKVKRSIAELLERRAAAAS</sequence>
<keyword evidence="1" id="KW-0805">Transcription regulation</keyword>
<dbReference type="InterPro" id="IPR036388">
    <property type="entry name" value="WH-like_DNA-bd_sf"/>
</dbReference>
<dbReference type="EMBL" id="JAVDSJ010000002">
    <property type="protein sequence ID" value="MDR6583359.1"/>
    <property type="molecule type" value="Genomic_DNA"/>
</dbReference>
<evidence type="ECO:0000256" key="1">
    <source>
        <dbReference type="ARBA" id="ARBA00023015"/>
    </source>
</evidence>
<dbReference type="InterPro" id="IPR002577">
    <property type="entry name" value="HTH_HxlR"/>
</dbReference>
<protein>
    <submittedName>
        <fullName evidence="5">DNA-binding HxlR family transcriptional regulator</fullName>
    </submittedName>
</protein>
<name>A0ABU1PBQ1_9BURK</name>
<accession>A0ABU1PBQ1</accession>
<dbReference type="Gene3D" id="1.10.10.10">
    <property type="entry name" value="Winged helix-like DNA-binding domain superfamily/Winged helix DNA-binding domain"/>
    <property type="match status" value="1"/>
</dbReference>